<proteinExistence type="predicted"/>
<dbReference type="InterPro" id="IPR027417">
    <property type="entry name" value="P-loop_NTPase"/>
</dbReference>
<dbReference type="InterPro" id="IPR003593">
    <property type="entry name" value="AAA+_ATPase"/>
</dbReference>
<dbReference type="InterPro" id="IPR051782">
    <property type="entry name" value="ABC_Transporter_VariousFunc"/>
</dbReference>
<evidence type="ECO:0000259" key="4">
    <source>
        <dbReference type="PROSITE" id="PS50893"/>
    </source>
</evidence>
<evidence type="ECO:0000313" key="5">
    <source>
        <dbReference type="EMBL" id="PAU94849.1"/>
    </source>
</evidence>
<sequence length="245" mass="27805">MILKAQNVNKTFNKSGGNTFRLQVDEIEISEGSFTAILGPNGSGKSTFLKIILDLLFADAGNIWLMGHNHKQKQARAKVSYLPENYSFPDNFTVNEMLHAFSDLKESTPRQIDHKISKLANAFNVEFLDKKIKNLSKGMTQTAALMHTFLADDQFYILDEPFNGLDAVQKKAIMDYIFTLQKERNISILITTHILSDIDKTCDSLYLIKDGRIINSATKGEIQNQFGSVEDYYLNYFETKDPVRS</sequence>
<dbReference type="SMART" id="SM00382">
    <property type="entry name" value="AAA"/>
    <property type="match status" value="1"/>
</dbReference>
<dbReference type="AlphaFoldDB" id="A0A2A2GDA3"/>
<dbReference type="Pfam" id="PF00005">
    <property type="entry name" value="ABC_tran"/>
    <property type="match status" value="1"/>
</dbReference>
<dbReference type="Proteomes" id="UP000218831">
    <property type="component" value="Unassembled WGS sequence"/>
</dbReference>
<dbReference type="GO" id="GO:0016887">
    <property type="term" value="F:ATP hydrolysis activity"/>
    <property type="evidence" value="ECO:0007669"/>
    <property type="project" value="InterPro"/>
</dbReference>
<keyword evidence="3" id="KW-0067">ATP-binding</keyword>
<organism evidence="5 6">
    <name type="scientific">Fodinibius salipaludis</name>
    <dbReference type="NCBI Taxonomy" id="2032627"/>
    <lineage>
        <taxon>Bacteria</taxon>
        <taxon>Pseudomonadati</taxon>
        <taxon>Balneolota</taxon>
        <taxon>Balneolia</taxon>
        <taxon>Balneolales</taxon>
        <taxon>Balneolaceae</taxon>
        <taxon>Fodinibius</taxon>
    </lineage>
</organism>
<dbReference type="InterPro" id="IPR003439">
    <property type="entry name" value="ABC_transporter-like_ATP-bd"/>
</dbReference>
<dbReference type="GO" id="GO:0005524">
    <property type="term" value="F:ATP binding"/>
    <property type="evidence" value="ECO:0007669"/>
    <property type="project" value="UniProtKB-KW"/>
</dbReference>
<feature type="domain" description="ABC transporter" evidence="4">
    <location>
        <begin position="3"/>
        <end position="235"/>
    </location>
</feature>
<dbReference type="OrthoDB" id="9806726at2"/>
<keyword evidence="2" id="KW-0547">Nucleotide-binding</keyword>
<dbReference type="PANTHER" id="PTHR42939:SF1">
    <property type="entry name" value="ABC TRANSPORTER ATP-BINDING PROTEIN ALBC-RELATED"/>
    <property type="match status" value="1"/>
</dbReference>
<protein>
    <recommendedName>
        <fullName evidence="4">ABC transporter domain-containing protein</fullName>
    </recommendedName>
</protein>
<evidence type="ECO:0000256" key="2">
    <source>
        <dbReference type="ARBA" id="ARBA00022741"/>
    </source>
</evidence>
<reference evidence="5 6" key="1">
    <citation type="submission" date="2017-08" db="EMBL/GenBank/DDBJ databases">
        <title>Aliifodinibius alkalisoli sp. nov., isolated from saline alkaline soil.</title>
        <authorList>
            <person name="Liu D."/>
            <person name="Zhang G."/>
        </authorList>
    </citation>
    <scope>NUCLEOTIDE SEQUENCE [LARGE SCALE GENOMIC DNA]</scope>
    <source>
        <strain evidence="5 6">WN023</strain>
    </source>
</reference>
<keyword evidence="1" id="KW-0813">Transport</keyword>
<dbReference type="EMBL" id="NSKE01000003">
    <property type="protein sequence ID" value="PAU94849.1"/>
    <property type="molecule type" value="Genomic_DNA"/>
</dbReference>
<evidence type="ECO:0000313" key="6">
    <source>
        <dbReference type="Proteomes" id="UP000218831"/>
    </source>
</evidence>
<keyword evidence="6" id="KW-1185">Reference proteome</keyword>
<evidence type="ECO:0000256" key="1">
    <source>
        <dbReference type="ARBA" id="ARBA00022448"/>
    </source>
</evidence>
<dbReference type="CDD" id="cd03230">
    <property type="entry name" value="ABC_DR_subfamily_A"/>
    <property type="match status" value="1"/>
</dbReference>
<gene>
    <name evidence="5" type="ORF">CK503_05090</name>
</gene>
<dbReference type="SUPFAM" id="SSF52540">
    <property type="entry name" value="P-loop containing nucleoside triphosphate hydrolases"/>
    <property type="match status" value="1"/>
</dbReference>
<dbReference type="Gene3D" id="3.40.50.300">
    <property type="entry name" value="P-loop containing nucleotide triphosphate hydrolases"/>
    <property type="match status" value="1"/>
</dbReference>
<dbReference type="PANTHER" id="PTHR42939">
    <property type="entry name" value="ABC TRANSPORTER ATP-BINDING PROTEIN ALBC-RELATED"/>
    <property type="match status" value="1"/>
</dbReference>
<accession>A0A2A2GDA3</accession>
<evidence type="ECO:0000256" key="3">
    <source>
        <dbReference type="ARBA" id="ARBA00022840"/>
    </source>
</evidence>
<dbReference type="PROSITE" id="PS50893">
    <property type="entry name" value="ABC_TRANSPORTER_2"/>
    <property type="match status" value="1"/>
</dbReference>
<name>A0A2A2GDA3_9BACT</name>
<comment type="caution">
    <text evidence="5">The sequence shown here is derived from an EMBL/GenBank/DDBJ whole genome shotgun (WGS) entry which is preliminary data.</text>
</comment>